<evidence type="ECO:0000256" key="3">
    <source>
        <dbReference type="ARBA" id="ARBA00012575"/>
    </source>
</evidence>
<dbReference type="EMBL" id="CP009788">
    <property type="protein sequence ID" value="AJE02728.1"/>
    <property type="molecule type" value="Genomic_DNA"/>
</dbReference>
<dbReference type="PANTHER" id="PTHR22960:SF29">
    <property type="entry name" value="CYCLIC PYRANOPTERIN MONOPHOSPHATE SYNTHASE"/>
    <property type="match status" value="1"/>
</dbReference>
<comment type="function">
    <text evidence="6 7">Catalyzes the conversion of (8S)-3',8-cyclo-7,8-dihydroguanosine 5'-triphosphate to cyclic pyranopterin monophosphate (cPMP).</text>
</comment>
<dbReference type="GO" id="GO:0006777">
    <property type="term" value="P:Mo-molybdopterin cofactor biosynthetic process"/>
    <property type="evidence" value="ECO:0007669"/>
    <property type="project" value="UniProtKB-UniRule"/>
</dbReference>
<dbReference type="HOGENOM" id="CLU_074693_1_1_7"/>
<evidence type="ECO:0000256" key="5">
    <source>
        <dbReference type="ARBA" id="ARBA00023239"/>
    </source>
</evidence>
<comment type="subunit">
    <text evidence="7">Homohexamer; trimer of dimers.</text>
</comment>
<dbReference type="NCBIfam" id="NF006870">
    <property type="entry name" value="PRK09364.1"/>
    <property type="match status" value="1"/>
</dbReference>
<sequence>MSFNHFDDKGRAVMVDVSGKLPTLRTATAAATVAMKPETLADLLAGRTTKGDVLGVARLAGIAAAKRTPELIPLSHPLAIHHAAVEFDTDPATGTVTVKATVRAFERTGVEMEAMTSAAVAALTIYDMCKGADKGITIGEIRLLFKEGGKSGTWQREEPA</sequence>
<dbReference type="EC" id="4.6.1.17" evidence="3 7"/>
<dbReference type="GO" id="GO:0061799">
    <property type="term" value="F:cyclic pyranopterin monophosphate synthase activity"/>
    <property type="evidence" value="ECO:0007669"/>
    <property type="project" value="UniProtKB-UniRule"/>
</dbReference>
<dbReference type="Proteomes" id="UP000057609">
    <property type="component" value="Chromosome"/>
</dbReference>
<dbReference type="InterPro" id="IPR036522">
    <property type="entry name" value="MoaC_sf"/>
</dbReference>
<evidence type="ECO:0000313" key="9">
    <source>
        <dbReference type="EMBL" id="AJE02728.1"/>
    </source>
</evidence>
<comment type="pathway">
    <text evidence="2 7">Cofactor biosynthesis; molybdopterin biosynthesis.</text>
</comment>
<feature type="active site" evidence="7">
    <location>
        <position position="127"/>
    </location>
</feature>
<dbReference type="UniPathway" id="UPA00344"/>
<name>A0A0B5B807_9BACT</name>
<comment type="catalytic activity">
    <reaction evidence="1 7">
        <text>(8S)-3',8-cyclo-7,8-dihydroguanosine 5'-triphosphate = cyclic pyranopterin phosphate + diphosphate</text>
        <dbReference type="Rhea" id="RHEA:49580"/>
        <dbReference type="ChEBI" id="CHEBI:33019"/>
        <dbReference type="ChEBI" id="CHEBI:59648"/>
        <dbReference type="ChEBI" id="CHEBI:131766"/>
        <dbReference type="EC" id="4.6.1.17"/>
    </reaction>
</comment>
<dbReference type="NCBIfam" id="TIGR00581">
    <property type="entry name" value="moaC"/>
    <property type="match status" value="1"/>
</dbReference>
<evidence type="ECO:0000313" key="10">
    <source>
        <dbReference type="Proteomes" id="UP000057609"/>
    </source>
</evidence>
<evidence type="ECO:0000256" key="2">
    <source>
        <dbReference type="ARBA" id="ARBA00005046"/>
    </source>
</evidence>
<dbReference type="Pfam" id="PF01967">
    <property type="entry name" value="MoaC"/>
    <property type="match status" value="1"/>
</dbReference>
<dbReference type="PANTHER" id="PTHR22960">
    <property type="entry name" value="MOLYBDOPTERIN COFACTOR SYNTHESIS PROTEIN A"/>
    <property type="match status" value="1"/>
</dbReference>
<evidence type="ECO:0000259" key="8">
    <source>
        <dbReference type="Pfam" id="PF01967"/>
    </source>
</evidence>
<dbReference type="CDD" id="cd01420">
    <property type="entry name" value="MoaC_PE"/>
    <property type="match status" value="1"/>
</dbReference>
<keyword evidence="4 7" id="KW-0501">Molybdenum cofactor biosynthesis</keyword>
<gene>
    <name evidence="7" type="primary">moaC</name>
    <name evidence="9" type="ORF">GPICK_04520</name>
</gene>
<dbReference type="InterPro" id="IPR002820">
    <property type="entry name" value="Mopterin_CF_biosynth-C_dom"/>
</dbReference>
<dbReference type="HAMAP" id="MF_01224_B">
    <property type="entry name" value="MoaC_B"/>
    <property type="match status" value="1"/>
</dbReference>
<keyword evidence="10" id="KW-1185">Reference proteome</keyword>
<proteinExistence type="inferred from homology"/>
<feature type="binding site" evidence="7">
    <location>
        <begin position="74"/>
        <end position="76"/>
    </location>
    <ligand>
        <name>substrate</name>
    </ligand>
</feature>
<dbReference type="InterPro" id="IPR047594">
    <property type="entry name" value="MoaC_bact/euk"/>
</dbReference>
<dbReference type="RefSeq" id="WP_039740848.1">
    <property type="nucleotide sequence ID" value="NZ_CP009788.1"/>
</dbReference>
<dbReference type="AlphaFoldDB" id="A0A0B5B807"/>
<dbReference type="SUPFAM" id="SSF55040">
    <property type="entry name" value="Molybdenum cofactor biosynthesis protein C, MoaC"/>
    <property type="match status" value="1"/>
</dbReference>
<dbReference type="KEGG" id="gpi:GPICK_04520"/>
<accession>A0A0B5B807</accession>
<evidence type="ECO:0000256" key="6">
    <source>
        <dbReference type="ARBA" id="ARBA00055087"/>
    </source>
</evidence>
<reference evidence="9 10" key="1">
    <citation type="journal article" date="2015" name="Genome Announc.">
        <title>Complete Genome of Geobacter pickeringii G13T, a Metal-Reducing Isolate from Sedimentary Kaolin Deposits.</title>
        <authorList>
            <person name="Badalamenti J.P."/>
            <person name="Bond D.R."/>
        </authorList>
    </citation>
    <scope>NUCLEOTIDE SEQUENCE [LARGE SCALE GENOMIC DNA]</scope>
    <source>
        <strain evidence="9 10">G13</strain>
    </source>
</reference>
<protein>
    <recommendedName>
        <fullName evidence="3 7">Cyclic pyranopterin monophosphate synthase</fullName>
        <ecNumber evidence="3 7">4.6.1.17</ecNumber>
    </recommendedName>
    <alternativeName>
        <fullName evidence="7">Molybdenum cofactor biosynthesis protein C</fullName>
    </alternativeName>
</protein>
<comment type="similarity">
    <text evidence="7">Belongs to the MoaC family.</text>
</comment>
<dbReference type="Gene3D" id="3.30.70.640">
    <property type="entry name" value="Molybdopterin cofactor biosynthesis C (MoaC) domain"/>
    <property type="match status" value="1"/>
</dbReference>
<evidence type="ECO:0000256" key="7">
    <source>
        <dbReference type="HAMAP-Rule" id="MF_01224"/>
    </source>
</evidence>
<organism evidence="9 10">
    <name type="scientific">Geobacter pickeringii</name>
    <dbReference type="NCBI Taxonomy" id="345632"/>
    <lineage>
        <taxon>Bacteria</taxon>
        <taxon>Pseudomonadati</taxon>
        <taxon>Thermodesulfobacteriota</taxon>
        <taxon>Desulfuromonadia</taxon>
        <taxon>Geobacterales</taxon>
        <taxon>Geobacteraceae</taxon>
        <taxon>Geobacter</taxon>
    </lineage>
</organism>
<keyword evidence="5 7" id="KW-0456">Lyase</keyword>
<dbReference type="STRING" id="345632.GPICK_04520"/>
<dbReference type="InterPro" id="IPR050105">
    <property type="entry name" value="MoCo_biosynth_MoaA/MoaC"/>
</dbReference>
<dbReference type="OrthoDB" id="9794429at2"/>
<evidence type="ECO:0000256" key="1">
    <source>
        <dbReference type="ARBA" id="ARBA00001637"/>
    </source>
</evidence>
<evidence type="ECO:0000256" key="4">
    <source>
        <dbReference type="ARBA" id="ARBA00023150"/>
    </source>
</evidence>
<feature type="domain" description="Molybdopterin cofactor biosynthesis C (MoaC)" evidence="8">
    <location>
        <begin position="14"/>
        <end position="149"/>
    </location>
</feature>
<dbReference type="InterPro" id="IPR023045">
    <property type="entry name" value="MoaC"/>
</dbReference>
<feature type="binding site" evidence="7">
    <location>
        <begin position="112"/>
        <end position="113"/>
    </location>
    <ligand>
        <name>substrate</name>
    </ligand>
</feature>